<keyword evidence="3" id="KW-1185">Reference proteome</keyword>
<dbReference type="AlphaFoldDB" id="A0A9D4CFW3"/>
<evidence type="ECO:0000313" key="3">
    <source>
        <dbReference type="Proteomes" id="UP000828390"/>
    </source>
</evidence>
<dbReference type="InterPro" id="IPR013083">
    <property type="entry name" value="Znf_RING/FYVE/PHD"/>
</dbReference>
<dbReference type="Proteomes" id="UP000828390">
    <property type="component" value="Unassembled WGS sequence"/>
</dbReference>
<comment type="caution">
    <text evidence="2">The sequence shown here is derived from an EMBL/GenBank/DDBJ whole genome shotgun (WGS) entry which is preliminary data.</text>
</comment>
<protein>
    <submittedName>
        <fullName evidence="2">Uncharacterized protein</fullName>
    </submittedName>
</protein>
<dbReference type="Gene3D" id="3.30.40.10">
    <property type="entry name" value="Zinc/RING finger domain, C3HC4 (zinc finger)"/>
    <property type="match status" value="1"/>
</dbReference>
<feature type="compositionally biased region" description="Polar residues" evidence="1">
    <location>
        <begin position="7"/>
        <end position="32"/>
    </location>
</feature>
<feature type="region of interest" description="Disordered" evidence="1">
    <location>
        <begin position="1"/>
        <end position="32"/>
    </location>
</feature>
<dbReference type="EMBL" id="JAIWYP010000012">
    <property type="protein sequence ID" value="KAH3724172.1"/>
    <property type="molecule type" value="Genomic_DNA"/>
</dbReference>
<organism evidence="2 3">
    <name type="scientific">Dreissena polymorpha</name>
    <name type="common">Zebra mussel</name>
    <name type="synonym">Mytilus polymorpha</name>
    <dbReference type="NCBI Taxonomy" id="45954"/>
    <lineage>
        <taxon>Eukaryota</taxon>
        <taxon>Metazoa</taxon>
        <taxon>Spiralia</taxon>
        <taxon>Lophotrochozoa</taxon>
        <taxon>Mollusca</taxon>
        <taxon>Bivalvia</taxon>
        <taxon>Autobranchia</taxon>
        <taxon>Heteroconchia</taxon>
        <taxon>Euheterodonta</taxon>
        <taxon>Imparidentia</taxon>
        <taxon>Neoheterodontei</taxon>
        <taxon>Myida</taxon>
        <taxon>Dreissenoidea</taxon>
        <taxon>Dreissenidae</taxon>
        <taxon>Dreissena</taxon>
    </lineage>
</organism>
<reference evidence="2" key="2">
    <citation type="submission" date="2020-11" db="EMBL/GenBank/DDBJ databases">
        <authorList>
            <person name="McCartney M.A."/>
            <person name="Auch B."/>
            <person name="Kono T."/>
            <person name="Mallez S."/>
            <person name="Becker A."/>
            <person name="Gohl D.M."/>
            <person name="Silverstein K.A.T."/>
            <person name="Koren S."/>
            <person name="Bechman K.B."/>
            <person name="Herman A."/>
            <person name="Abrahante J.E."/>
            <person name="Garbe J."/>
        </authorList>
    </citation>
    <scope>NUCLEOTIDE SEQUENCE</scope>
    <source>
        <strain evidence="2">Duluth1</strain>
        <tissue evidence="2">Whole animal</tissue>
    </source>
</reference>
<evidence type="ECO:0000313" key="2">
    <source>
        <dbReference type="EMBL" id="KAH3724172.1"/>
    </source>
</evidence>
<evidence type="ECO:0000256" key="1">
    <source>
        <dbReference type="SAM" id="MobiDB-lite"/>
    </source>
</evidence>
<sequence>MEHKQISSKGKQPKTKNITGHSSLGKANSSQSNEYWRGCLVTLEEDMQSGAEQMWTQCDQFDGWLRADCISGLVNEDEPFICPDCV</sequence>
<reference evidence="2" key="1">
    <citation type="journal article" date="2019" name="bioRxiv">
        <title>The Genome of the Zebra Mussel, Dreissena polymorpha: A Resource for Invasive Species Research.</title>
        <authorList>
            <person name="McCartney M.A."/>
            <person name="Auch B."/>
            <person name="Kono T."/>
            <person name="Mallez S."/>
            <person name="Zhang Y."/>
            <person name="Obille A."/>
            <person name="Becker A."/>
            <person name="Abrahante J.E."/>
            <person name="Garbe J."/>
            <person name="Badalamenti J.P."/>
            <person name="Herman A."/>
            <person name="Mangelson H."/>
            <person name="Liachko I."/>
            <person name="Sullivan S."/>
            <person name="Sone E.D."/>
            <person name="Koren S."/>
            <person name="Silverstein K.A.T."/>
            <person name="Beckman K.B."/>
            <person name="Gohl D.M."/>
        </authorList>
    </citation>
    <scope>NUCLEOTIDE SEQUENCE</scope>
    <source>
        <strain evidence="2">Duluth1</strain>
        <tissue evidence="2">Whole animal</tissue>
    </source>
</reference>
<name>A0A9D4CFW3_DREPO</name>
<accession>A0A9D4CFW3</accession>
<gene>
    <name evidence="2" type="ORF">DPMN_049983</name>
</gene>
<proteinExistence type="predicted"/>